<name>A0ABZ0QRV8_9FIRM</name>
<keyword evidence="3" id="KW-1185">Reference proteome</keyword>
<keyword evidence="2" id="KW-0347">Helicase</keyword>
<organism evidence="2 3">
    <name type="scientific">Thermaerobacter composti</name>
    <dbReference type="NCBI Taxonomy" id="554949"/>
    <lineage>
        <taxon>Bacteria</taxon>
        <taxon>Bacillati</taxon>
        <taxon>Bacillota</taxon>
        <taxon>Clostridia</taxon>
        <taxon>Eubacteriales</taxon>
        <taxon>Clostridiales Family XVII. Incertae Sedis</taxon>
        <taxon>Thermaerobacter</taxon>
    </lineage>
</organism>
<reference evidence="2 3" key="1">
    <citation type="submission" date="2023-08" db="EMBL/GenBank/DDBJ databases">
        <title>Genome sequence of Thermaerobacter compostii strain Ins1, a spore-forming filamentous bacterium isolated from a deep geothermal reservoir.</title>
        <authorList>
            <person name="Bregnard D."/>
            <person name="Gonzalez D."/>
            <person name="Junier P."/>
        </authorList>
    </citation>
    <scope>NUCLEOTIDE SEQUENCE [LARGE SCALE GENOMIC DNA]</scope>
    <source>
        <strain evidence="2 3">Ins1</strain>
    </source>
</reference>
<dbReference type="EMBL" id="CP132508">
    <property type="protein sequence ID" value="WPD19312.1"/>
    <property type="molecule type" value="Genomic_DNA"/>
</dbReference>
<accession>A0ABZ0QRV8</accession>
<keyword evidence="2" id="KW-0378">Hydrolase</keyword>
<gene>
    <name evidence="2" type="ORF">Q5761_01160</name>
</gene>
<keyword evidence="2" id="KW-0547">Nucleotide-binding</keyword>
<protein>
    <submittedName>
        <fullName evidence="2">DEAD/DEAH box helicase</fullName>
    </submittedName>
</protein>
<sequence>MPDGSFPSQIAAAATPTGGPEAGAAGRPATEEILRRGYQEMGPLNQRLAEEWIPGELEPRRWEWGGEGG</sequence>
<evidence type="ECO:0000256" key="1">
    <source>
        <dbReference type="SAM" id="MobiDB-lite"/>
    </source>
</evidence>
<feature type="region of interest" description="Disordered" evidence="1">
    <location>
        <begin position="1"/>
        <end position="30"/>
    </location>
</feature>
<dbReference type="RefSeq" id="WP_135225958.1">
    <property type="nucleotide sequence ID" value="NZ_CP132508.1"/>
</dbReference>
<evidence type="ECO:0000313" key="2">
    <source>
        <dbReference type="EMBL" id="WPD19312.1"/>
    </source>
</evidence>
<dbReference type="Proteomes" id="UP001304683">
    <property type="component" value="Chromosome"/>
</dbReference>
<dbReference type="GO" id="GO:0004386">
    <property type="term" value="F:helicase activity"/>
    <property type="evidence" value="ECO:0007669"/>
    <property type="project" value="UniProtKB-KW"/>
</dbReference>
<keyword evidence="2" id="KW-0067">ATP-binding</keyword>
<evidence type="ECO:0000313" key="3">
    <source>
        <dbReference type="Proteomes" id="UP001304683"/>
    </source>
</evidence>
<feature type="compositionally biased region" description="Low complexity" evidence="1">
    <location>
        <begin position="11"/>
        <end position="28"/>
    </location>
</feature>
<proteinExistence type="predicted"/>